<dbReference type="PROSITE" id="PS50110">
    <property type="entry name" value="RESPONSE_REGULATORY"/>
    <property type="match status" value="1"/>
</dbReference>
<dbReference type="SUPFAM" id="SSF47384">
    <property type="entry name" value="Homodimeric domain of signal transducing histidine kinase"/>
    <property type="match status" value="1"/>
</dbReference>
<dbReference type="Pfam" id="PF13188">
    <property type="entry name" value="PAS_8"/>
    <property type="match status" value="1"/>
</dbReference>
<accession>V5SG14</accession>
<reference evidence="9 10" key="1">
    <citation type="journal article" date="2014" name="Genome Announc.">
        <title>Complete Genome Sequence of Hyphomicrobium nitrativorans Strain NL23, a Denitrifying Bacterium Isolated from Biofilm of a Methanol-Fed Denitrification System Treating Seawater at the Montreal Biodome.</title>
        <authorList>
            <person name="Martineau C."/>
            <person name="Villeneuve C."/>
            <person name="Mauffrey F."/>
            <person name="Villemur R."/>
        </authorList>
    </citation>
    <scope>NUCLEOTIDE SEQUENCE [LARGE SCALE GENOMIC DNA]</scope>
    <source>
        <strain evidence="9">NL23</strain>
    </source>
</reference>
<dbReference type="SUPFAM" id="SSF55874">
    <property type="entry name" value="ATPase domain of HSP90 chaperone/DNA topoisomerase II/histidine kinase"/>
    <property type="match status" value="1"/>
</dbReference>
<dbReference type="InterPro" id="IPR011006">
    <property type="entry name" value="CheY-like_superfamily"/>
</dbReference>
<dbReference type="InterPro" id="IPR005467">
    <property type="entry name" value="His_kinase_dom"/>
</dbReference>
<dbReference type="InterPro" id="IPR003594">
    <property type="entry name" value="HATPase_dom"/>
</dbReference>
<dbReference type="OrthoDB" id="9796100at2"/>
<dbReference type="Pfam" id="PF00512">
    <property type="entry name" value="HisKA"/>
    <property type="match status" value="1"/>
</dbReference>
<organism evidence="9 10">
    <name type="scientific">Hyphomicrobium nitrativorans NL23</name>
    <dbReference type="NCBI Taxonomy" id="1029756"/>
    <lineage>
        <taxon>Bacteria</taxon>
        <taxon>Pseudomonadati</taxon>
        <taxon>Pseudomonadota</taxon>
        <taxon>Alphaproteobacteria</taxon>
        <taxon>Hyphomicrobiales</taxon>
        <taxon>Hyphomicrobiaceae</taxon>
        <taxon>Hyphomicrobium</taxon>
    </lineage>
</organism>
<dbReference type="STRING" id="1029756.W911_12160"/>
<dbReference type="SUPFAM" id="SSF52172">
    <property type="entry name" value="CheY-like"/>
    <property type="match status" value="1"/>
</dbReference>
<evidence type="ECO:0000313" key="9">
    <source>
        <dbReference type="EMBL" id="AHB48985.1"/>
    </source>
</evidence>
<protein>
    <recommendedName>
        <fullName evidence="2">histidine kinase</fullName>
        <ecNumber evidence="2">2.7.13.3</ecNumber>
    </recommendedName>
</protein>
<dbReference type="Proteomes" id="UP000018542">
    <property type="component" value="Chromosome"/>
</dbReference>
<dbReference type="Pfam" id="PF02518">
    <property type="entry name" value="HATPase_c"/>
    <property type="match status" value="1"/>
</dbReference>
<evidence type="ECO:0000256" key="5">
    <source>
        <dbReference type="SAM" id="Phobius"/>
    </source>
</evidence>
<dbReference type="PROSITE" id="PS50109">
    <property type="entry name" value="HIS_KIN"/>
    <property type="match status" value="1"/>
</dbReference>
<dbReference type="InterPro" id="IPR013656">
    <property type="entry name" value="PAS_4"/>
</dbReference>
<evidence type="ECO:0000256" key="2">
    <source>
        <dbReference type="ARBA" id="ARBA00012438"/>
    </source>
</evidence>
<dbReference type="Gene3D" id="3.30.565.10">
    <property type="entry name" value="Histidine kinase-like ATPase, C-terminal domain"/>
    <property type="match status" value="1"/>
</dbReference>
<feature type="transmembrane region" description="Helical" evidence="5">
    <location>
        <begin position="45"/>
        <end position="64"/>
    </location>
</feature>
<evidence type="ECO:0000256" key="1">
    <source>
        <dbReference type="ARBA" id="ARBA00000085"/>
    </source>
</evidence>
<dbReference type="PROSITE" id="PS50112">
    <property type="entry name" value="PAS"/>
    <property type="match status" value="1"/>
</dbReference>
<dbReference type="InterPro" id="IPR004358">
    <property type="entry name" value="Sig_transdc_His_kin-like_C"/>
</dbReference>
<dbReference type="PRINTS" id="PR00344">
    <property type="entry name" value="BCTRLSENSOR"/>
</dbReference>
<gene>
    <name evidence="9" type="ORF">W911_12160</name>
</gene>
<evidence type="ECO:0000259" key="6">
    <source>
        <dbReference type="PROSITE" id="PS50109"/>
    </source>
</evidence>
<feature type="domain" description="PAS" evidence="8">
    <location>
        <begin position="229"/>
        <end position="316"/>
    </location>
</feature>
<feature type="domain" description="Histidine kinase" evidence="6">
    <location>
        <begin position="492"/>
        <end position="715"/>
    </location>
</feature>
<name>V5SG14_9HYPH</name>
<keyword evidence="10" id="KW-1185">Reference proteome</keyword>
<keyword evidence="5" id="KW-1133">Transmembrane helix</keyword>
<dbReference type="InterPro" id="IPR001789">
    <property type="entry name" value="Sig_transdc_resp-reg_receiver"/>
</dbReference>
<dbReference type="AlphaFoldDB" id="V5SG14"/>
<dbReference type="PANTHER" id="PTHR43065">
    <property type="entry name" value="SENSOR HISTIDINE KINASE"/>
    <property type="match status" value="1"/>
</dbReference>
<keyword evidence="3 4" id="KW-0597">Phosphoprotein</keyword>
<dbReference type="PANTHER" id="PTHR43065:SF42">
    <property type="entry name" value="TWO-COMPONENT SENSOR PPRA"/>
    <property type="match status" value="1"/>
</dbReference>
<feature type="domain" description="Response regulatory" evidence="7">
    <location>
        <begin position="741"/>
        <end position="857"/>
    </location>
</feature>
<evidence type="ECO:0000256" key="3">
    <source>
        <dbReference type="ARBA" id="ARBA00022553"/>
    </source>
</evidence>
<dbReference type="EMBL" id="CP006912">
    <property type="protein sequence ID" value="AHB48985.1"/>
    <property type="molecule type" value="Genomic_DNA"/>
</dbReference>
<dbReference type="Gene3D" id="3.40.50.2300">
    <property type="match status" value="1"/>
</dbReference>
<evidence type="ECO:0000259" key="7">
    <source>
        <dbReference type="PROSITE" id="PS50110"/>
    </source>
</evidence>
<dbReference type="InterPro" id="IPR036097">
    <property type="entry name" value="HisK_dim/P_sf"/>
</dbReference>
<dbReference type="PATRIC" id="fig|1029756.8.peg.2525"/>
<dbReference type="InterPro" id="IPR035965">
    <property type="entry name" value="PAS-like_dom_sf"/>
</dbReference>
<dbReference type="SMART" id="SM00388">
    <property type="entry name" value="HisKA"/>
    <property type="match status" value="1"/>
</dbReference>
<dbReference type="SUPFAM" id="SSF55785">
    <property type="entry name" value="PYP-like sensor domain (PAS domain)"/>
    <property type="match status" value="2"/>
</dbReference>
<dbReference type="CDD" id="cd00082">
    <property type="entry name" value="HisKA"/>
    <property type="match status" value="1"/>
</dbReference>
<evidence type="ECO:0000259" key="8">
    <source>
        <dbReference type="PROSITE" id="PS50112"/>
    </source>
</evidence>
<dbReference type="InterPro" id="IPR036890">
    <property type="entry name" value="HATPase_C_sf"/>
</dbReference>
<dbReference type="EC" id="2.7.13.3" evidence="2"/>
<evidence type="ECO:0000313" key="10">
    <source>
        <dbReference type="Proteomes" id="UP000018542"/>
    </source>
</evidence>
<dbReference type="HOGENOM" id="CLU_000445_114_51_5"/>
<keyword evidence="5" id="KW-0812">Transmembrane</keyword>
<dbReference type="Pfam" id="PF08448">
    <property type="entry name" value="PAS_4"/>
    <property type="match status" value="1"/>
</dbReference>
<dbReference type="SMART" id="SM00091">
    <property type="entry name" value="PAS"/>
    <property type="match status" value="3"/>
</dbReference>
<dbReference type="InterPro" id="IPR000014">
    <property type="entry name" value="PAS"/>
</dbReference>
<feature type="transmembrane region" description="Helical" evidence="5">
    <location>
        <begin position="71"/>
        <end position="92"/>
    </location>
</feature>
<comment type="catalytic activity">
    <reaction evidence="1">
        <text>ATP + protein L-histidine = ADP + protein N-phospho-L-histidine.</text>
        <dbReference type="EC" id="2.7.13.3"/>
    </reaction>
</comment>
<dbReference type="Gene3D" id="1.10.287.130">
    <property type="match status" value="1"/>
</dbReference>
<evidence type="ECO:0000256" key="4">
    <source>
        <dbReference type="PROSITE-ProRule" id="PRU00169"/>
    </source>
</evidence>
<sequence length="859" mass="92057">MQATDAASAENQIAFAFMSESEPRQSKAGLARAQTLDGGVSEPGIVPILAAALAAGAMVLALVASPAGEPLLLTLLAVLAMAGLFAIFGYAAGHIRIGERVRDNDMIRAFADGLDDGLLVTRRDGRPLYANRALAELAGAHGADEVNALEVLLGVDPRAAAAYFRLERAASRGESRREEIEIATPGQPPRLLHVAHRPCTVPGYERELGPLVLWTVSDVTAERARQISAAQTLEATLERLDSVPAGLMEVDARGTVRRLNATLLRWLGIDPVGLSQRGLKLTDIMPPDDAELIASAAAAFYTHGAGVDLDVALEKGVSVPLRFFARRDAEGGLMIAAFRREGGSENGGPDTAEIRFARFFQSAPFGIATLGPDGRLMSTNAAFARMIPDGQTAIGEMAADVLCRTADADTSTSVSAAIKQVLAGTPSLTPLDITVGPEGKFSCRLYLAPLTQARDAREAAIVYVIDATEQKALEARFAQSSKMEAVGKLAGGIAHDFNNVLTAIIGFSDLLLQTHRPNDPAHKDIMNIRSSATRAAGLVANLLAFSRRQTLQAEALQLQEALADWKPLIKIKLGEKVDLQMPTARDLWYVKTDRTQLEHVILNLANNARDAMPDGGTLTIATSNVTERESRKLAHEGMPLGEYVMVEISDTGSGIPPEVMAKIFEPFFTTKGVGKGTGLGLATVYGIVKQSGGYIYPASTVGVGTTFRVYLPRYLPDNEEELAAQKTQRRGPPQDLTGSGRVLLVEDEDVVRSFAVRALKRQGYEVLEASTGVEALEVMEEVGGNVDIVVSDVVMPEMDGPTLLKELRKKNPSLKIIFVSGYPHEAFETSLDKNEQFAFLPKPFSLPQLAAKVKEQLGK</sequence>
<dbReference type="SMART" id="SM00387">
    <property type="entry name" value="HATPase_c"/>
    <property type="match status" value="1"/>
</dbReference>
<dbReference type="InterPro" id="IPR003661">
    <property type="entry name" value="HisK_dim/P_dom"/>
</dbReference>
<keyword evidence="9" id="KW-0418">Kinase</keyword>
<dbReference type="FunFam" id="1.10.287.130:FF:000037">
    <property type="entry name" value="Hybrid sensor histidine kinase/response regulator"/>
    <property type="match status" value="1"/>
</dbReference>
<dbReference type="Gene3D" id="3.30.450.20">
    <property type="entry name" value="PAS domain"/>
    <property type="match status" value="3"/>
</dbReference>
<dbReference type="GO" id="GO:0000155">
    <property type="term" value="F:phosphorelay sensor kinase activity"/>
    <property type="evidence" value="ECO:0007669"/>
    <property type="project" value="InterPro"/>
</dbReference>
<keyword evidence="5" id="KW-0472">Membrane</keyword>
<feature type="modified residue" description="4-aspartylphosphate" evidence="4">
    <location>
        <position position="792"/>
    </location>
</feature>
<keyword evidence="9" id="KW-0808">Transferase</keyword>
<dbReference type="SMART" id="SM00448">
    <property type="entry name" value="REC"/>
    <property type="match status" value="1"/>
</dbReference>
<dbReference type="KEGG" id="hni:W911_12160"/>
<proteinExistence type="predicted"/>
<dbReference type="Pfam" id="PF00072">
    <property type="entry name" value="Response_reg"/>
    <property type="match status" value="1"/>
</dbReference>